<comment type="caution">
    <text evidence="12">The sequence shown here is derived from an EMBL/GenBank/DDBJ whole genome shotgun (WGS) entry which is preliminary data.</text>
</comment>
<dbReference type="GO" id="GO:0000974">
    <property type="term" value="C:Prp19 complex"/>
    <property type="evidence" value="ECO:0007669"/>
    <property type="project" value="TreeGrafter"/>
</dbReference>
<evidence type="ECO:0000256" key="3">
    <source>
        <dbReference type="ARBA" id="ARBA00022664"/>
    </source>
</evidence>
<evidence type="ECO:0000313" key="12">
    <source>
        <dbReference type="EMBL" id="KAJ3048483.1"/>
    </source>
</evidence>
<feature type="compositionally biased region" description="Acidic residues" evidence="9">
    <location>
        <begin position="777"/>
        <end position="786"/>
    </location>
</feature>
<dbReference type="Pfam" id="PF23233">
    <property type="entry name" value="HAT_Syf1_CNRKL1_N"/>
    <property type="match status" value="2"/>
</dbReference>
<feature type="compositionally biased region" description="Basic residues" evidence="9">
    <location>
        <begin position="1"/>
        <end position="12"/>
    </location>
</feature>
<evidence type="ECO:0000256" key="9">
    <source>
        <dbReference type="SAM" id="MobiDB-lite"/>
    </source>
</evidence>
<dbReference type="PANTHER" id="PTHR11246:SF3">
    <property type="entry name" value="CROOKED NECK-LIKE PROTEIN 1"/>
    <property type="match status" value="1"/>
</dbReference>
<dbReference type="EMBL" id="JADGJD010000783">
    <property type="protein sequence ID" value="KAJ3048483.1"/>
    <property type="molecule type" value="Genomic_DNA"/>
</dbReference>
<organism evidence="12 13">
    <name type="scientific">Rhizophlyctis rosea</name>
    <dbReference type="NCBI Taxonomy" id="64517"/>
    <lineage>
        <taxon>Eukaryota</taxon>
        <taxon>Fungi</taxon>
        <taxon>Fungi incertae sedis</taxon>
        <taxon>Chytridiomycota</taxon>
        <taxon>Chytridiomycota incertae sedis</taxon>
        <taxon>Chytridiomycetes</taxon>
        <taxon>Rhizophlyctidales</taxon>
        <taxon>Rhizophlyctidaceae</taxon>
        <taxon>Rhizophlyctis</taxon>
    </lineage>
</organism>
<sequence length="786" mass="92963">MDRQPKPSKVKNKNPAPVQITAEQILRESKERTENSTKVPQQRIADKEELDNYRATKRKGFEDAIRRNRTAVGNWLKYSAWEESQMEMERARSIYERALDVDHRNQVLWLRYAEMEMKHKNINRARNIFDRAVSILPRIDVFWFKYTYMEELLENVAGARQVFERWMKWEPGEEAWAAYIKMENRYVFGPGYDGYKSQDAELSNTRYNELDRAREIYRRFVGVHPQPKNWLKWAKYEESIGRIDNAREIYQQCIETLGDDFIDQNMYVSFARFETRQKEIERARAIYKFALEKLPKGQTENLYNVYTQFEKQHGAKEGIEDVIIGKRRAKYEDELANNPKNYDIWFDYVRLEETAGEEEKIRELYERAIAQVPPVNEKRFWRRYIYLWIFYAVWEETQAKVAKRLHCTIAHTYGNLDVDPNPLQDSSRTKEVYNQLIKLVPHKTFTFAKIWLLYAKFLIRQKDLLAARKTLGAAIGMCPKEKLFKGYIELELQLREFDRARHLYMKYLEWNAGNCYAWIKFAELEKMLGDVERARGIFEIAVEQPVLDMPEVLWKGFIDFEVGEAEWENARALYERLLQRTEHVKVWITYANFEATALDNGEDISSRMSKAREVFERADKALKRKEDKAERVVLLEAWRELEREHGTAETQKKVVEKMPKPVKKRRRVVDENGEAAGWEEYYDYIFPDDESDRPNFKLLDMAHQWKAKMAAMGAKMGDSDEDDDDDDEEDDEEEGDGDVEMGGNGVGGSSGSRWEKDGDSDEEEGPSRKRLRTEGSSGEEDEDEED</sequence>
<feature type="domain" description="Pre-mRNA-splicing factor Syf1-like N-terminal HAT-repeats" evidence="11">
    <location>
        <begin position="329"/>
        <end position="510"/>
    </location>
</feature>
<evidence type="ECO:0000256" key="8">
    <source>
        <dbReference type="ARBA" id="ARBA00037040"/>
    </source>
</evidence>
<dbReference type="GO" id="GO:0071014">
    <property type="term" value="C:post-mRNA release spliceosomal complex"/>
    <property type="evidence" value="ECO:0007669"/>
    <property type="project" value="TreeGrafter"/>
</dbReference>
<evidence type="ECO:0000256" key="5">
    <source>
        <dbReference type="ARBA" id="ARBA00022737"/>
    </source>
</evidence>
<evidence type="ECO:0000256" key="7">
    <source>
        <dbReference type="ARBA" id="ARBA00023242"/>
    </source>
</evidence>
<dbReference type="GO" id="GO:0071007">
    <property type="term" value="C:U2-type catalytic step 2 spliceosome"/>
    <property type="evidence" value="ECO:0007669"/>
    <property type="project" value="TreeGrafter"/>
</dbReference>
<dbReference type="InterPro" id="IPR055433">
    <property type="entry name" value="HAT_Syf1-like_N"/>
</dbReference>
<evidence type="ECO:0000256" key="1">
    <source>
        <dbReference type="ARBA" id="ARBA00004123"/>
    </source>
</evidence>
<evidence type="ECO:0000256" key="4">
    <source>
        <dbReference type="ARBA" id="ARBA00022728"/>
    </source>
</evidence>
<dbReference type="Pfam" id="PF23231">
    <property type="entry name" value="HAT_Syf1_CNRKL1_C"/>
    <property type="match status" value="1"/>
</dbReference>
<dbReference type="SUPFAM" id="SSF48452">
    <property type="entry name" value="TPR-like"/>
    <property type="match status" value="3"/>
</dbReference>
<keyword evidence="7" id="KW-0539">Nucleus</keyword>
<evidence type="ECO:0000256" key="2">
    <source>
        <dbReference type="ARBA" id="ARBA00008644"/>
    </source>
</evidence>
<dbReference type="Proteomes" id="UP001212841">
    <property type="component" value="Unassembled WGS sequence"/>
</dbReference>
<feature type="region of interest" description="Disordered" evidence="9">
    <location>
        <begin position="1"/>
        <end position="20"/>
    </location>
</feature>
<keyword evidence="5" id="KW-0677">Repeat</keyword>
<comment type="subcellular location">
    <subcellularLocation>
        <location evidence="1">Nucleus</location>
    </subcellularLocation>
</comment>
<evidence type="ECO:0000256" key="6">
    <source>
        <dbReference type="ARBA" id="ARBA00023187"/>
    </source>
</evidence>
<comment type="similarity">
    <text evidence="2">Belongs to the crooked-neck family.</text>
</comment>
<dbReference type="Gene3D" id="1.25.40.10">
    <property type="entry name" value="Tetratricopeptide repeat domain"/>
    <property type="match status" value="3"/>
</dbReference>
<dbReference type="Pfam" id="PF02184">
    <property type="entry name" value="HAT"/>
    <property type="match status" value="1"/>
</dbReference>
<dbReference type="SMART" id="SM00386">
    <property type="entry name" value="HAT"/>
    <property type="match status" value="14"/>
</dbReference>
<feature type="domain" description="Pre-mRNA-splicing factor Syf1/CRNKL1-like C-terminal HAT-repeats" evidence="10">
    <location>
        <begin position="243"/>
        <end position="327"/>
    </location>
</feature>
<gene>
    <name evidence="12" type="primary">CRNKL1</name>
    <name evidence="12" type="ORF">HK097_010494</name>
</gene>
<feature type="compositionally biased region" description="Basic and acidic residues" evidence="9">
    <location>
        <begin position="26"/>
        <end position="35"/>
    </location>
</feature>
<keyword evidence="6" id="KW-0508">mRNA splicing</keyword>
<dbReference type="InterPro" id="IPR011990">
    <property type="entry name" value="TPR-like_helical_dom_sf"/>
</dbReference>
<evidence type="ECO:0000259" key="11">
    <source>
        <dbReference type="Pfam" id="PF23233"/>
    </source>
</evidence>
<keyword evidence="4" id="KW-0747">Spliceosome</keyword>
<dbReference type="InterPro" id="IPR003107">
    <property type="entry name" value="HAT"/>
</dbReference>
<feature type="compositionally biased region" description="Gly residues" evidence="9">
    <location>
        <begin position="740"/>
        <end position="750"/>
    </location>
</feature>
<keyword evidence="13" id="KW-1185">Reference proteome</keyword>
<name>A0AAD5S907_9FUNG</name>
<evidence type="ECO:0000313" key="13">
    <source>
        <dbReference type="Proteomes" id="UP001212841"/>
    </source>
</evidence>
<dbReference type="GO" id="GO:0071011">
    <property type="term" value="C:precatalytic spliceosome"/>
    <property type="evidence" value="ECO:0007669"/>
    <property type="project" value="TreeGrafter"/>
</dbReference>
<feature type="domain" description="Pre-mRNA-splicing factor Syf1-like N-terminal HAT-repeats" evidence="11">
    <location>
        <begin position="60"/>
        <end position="185"/>
    </location>
</feature>
<dbReference type="FunFam" id="1.25.40.10:FF:000306">
    <property type="entry name" value="Cell cycle control protein cwf4"/>
    <property type="match status" value="1"/>
</dbReference>
<reference evidence="12" key="1">
    <citation type="submission" date="2020-05" db="EMBL/GenBank/DDBJ databases">
        <title>Phylogenomic resolution of chytrid fungi.</title>
        <authorList>
            <person name="Stajich J.E."/>
            <person name="Amses K."/>
            <person name="Simmons R."/>
            <person name="Seto K."/>
            <person name="Myers J."/>
            <person name="Bonds A."/>
            <person name="Quandt C.A."/>
            <person name="Barry K."/>
            <person name="Liu P."/>
            <person name="Grigoriev I."/>
            <person name="Longcore J.E."/>
            <person name="James T.Y."/>
        </authorList>
    </citation>
    <scope>NUCLEOTIDE SEQUENCE</scope>
    <source>
        <strain evidence="12">JEL0318</strain>
    </source>
</reference>
<keyword evidence="3" id="KW-0507">mRNA processing</keyword>
<proteinExistence type="inferred from homology"/>
<comment type="function">
    <text evidence="8">Involved in pre-mRNA splicing and cell cycle progression. Required for the spliceosome assembly and initiation of the DNA replication.</text>
</comment>
<evidence type="ECO:0000259" key="10">
    <source>
        <dbReference type="Pfam" id="PF23231"/>
    </source>
</evidence>
<feature type="region of interest" description="Disordered" evidence="9">
    <location>
        <begin position="26"/>
        <end position="47"/>
    </location>
</feature>
<accession>A0AAD5S907</accession>
<dbReference type="GO" id="GO:0000245">
    <property type="term" value="P:spliceosomal complex assembly"/>
    <property type="evidence" value="ECO:0007669"/>
    <property type="project" value="TreeGrafter"/>
</dbReference>
<dbReference type="AlphaFoldDB" id="A0AAD5S907"/>
<dbReference type="PANTHER" id="PTHR11246">
    <property type="entry name" value="PRE-MRNA SPLICING FACTOR"/>
    <property type="match status" value="1"/>
</dbReference>
<dbReference type="InterPro" id="IPR045075">
    <property type="entry name" value="Syf1-like"/>
</dbReference>
<feature type="region of interest" description="Disordered" evidence="9">
    <location>
        <begin position="712"/>
        <end position="786"/>
    </location>
</feature>
<protein>
    <submittedName>
        <fullName evidence="12">Crooked neck-like protein 1</fullName>
    </submittedName>
</protein>
<feature type="compositionally biased region" description="Acidic residues" evidence="9">
    <location>
        <begin position="719"/>
        <end position="739"/>
    </location>
</feature>
<dbReference type="InterPro" id="IPR055430">
    <property type="entry name" value="HAT_Syf1_CNRKL1_C"/>
</dbReference>